<gene>
    <name evidence="3" type="ORF">AA0119_g11490</name>
</gene>
<protein>
    <recommendedName>
        <fullName evidence="2">PD-(D/E)XK nuclease-like domain-containing protein</fullName>
    </recommendedName>
</protein>
<feature type="compositionally biased region" description="Low complexity" evidence="1">
    <location>
        <begin position="227"/>
        <end position="242"/>
    </location>
</feature>
<evidence type="ECO:0000313" key="3">
    <source>
        <dbReference type="EMBL" id="RYN89319.1"/>
    </source>
</evidence>
<feature type="compositionally biased region" description="Basic and acidic residues" evidence="1">
    <location>
        <begin position="17"/>
        <end position="49"/>
    </location>
</feature>
<proteinExistence type="predicted"/>
<dbReference type="InterPro" id="IPR046797">
    <property type="entry name" value="PDDEXK_12"/>
</dbReference>
<feature type="region of interest" description="Disordered" evidence="1">
    <location>
        <begin position="168"/>
        <end position="254"/>
    </location>
</feature>
<accession>A0ABY0FXM3</accession>
<dbReference type="Proteomes" id="UP000293195">
    <property type="component" value="Unassembled WGS sequence"/>
</dbReference>
<reference evidence="4" key="1">
    <citation type="journal article" date="2019" name="bioRxiv">
        <title>Genomics, evolutionary history and diagnostics of the Alternaria alternata species group including apple and Asian pear pathotypes.</title>
        <authorList>
            <person name="Armitage A.D."/>
            <person name="Cockerton H.M."/>
            <person name="Sreenivasaprasad S."/>
            <person name="Woodhall J.W."/>
            <person name="Lane C.R."/>
            <person name="Harrison R.J."/>
            <person name="Clarkson J.P."/>
        </authorList>
    </citation>
    <scope>NUCLEOTIDE SEQUENCE [LARGE SCALE GENOMIC DNA]</scope>
    <source>
        <strain evidence="4">FERA 635</strain>
    </source>
</reference>
<evidence type="ECO:0000259" key="2">
    <source>
        <dbReference type="Pfam" id="PF20516"/>
    </source>
</evidence>
<feature type="region of interest" description="Disordered" evidence="1">
    <location>
        <begin position="1"/>
        <end position="132"/>
    </location>
</feature>
<feature type="compositionally biased region" description="Basic and acidic residues" evidence="1">
    <location>
        <begin position="57"/>
        <end position="76"/>
    </location>
</feature>
<evidence type="ECO:0000256" key="1">
    <source>
        <dbReference type="SAM" id="MobiDB-lite"/>
    </source>
</evidence>
<dbReference type="Pfam" id="PF20516">
    <property type="entry name" value="PDDEXK_12"/>
    <property type="match status" value="1"/>
</dbReference>
<evidence type="ECO:0000313" key="4">
    <source>
        <dbReference type="Proteomes" id="UP000293195"/>
    </source>
</evidence>
<feature type="compositionally biased region" description="Basic residues" evidence="1">
    <location>
        <begin position="96"/>
        <end position="112"/>
    </location>
</feature>
<sequence>MNAQQRYEEEIEAAKATQRELQHTEKLLKQKEKEDNRLKRERKKEERGRLKAVKAAEAAERKAQKQRDKEARDAEKAVQLPQRGKRKASQVGAPSKKQKRGGAAARGRRVVHGRSPSPQPTYNSRGRKIAPRKKLGFYTSPFGAAMPSTSSLKPIIYRWLKDVSASPPTNTTVLKYSSGYDDSIAPRPTKRSRSADMDSGVGVVSDDQETPRPAKRRRDFDGTFHFSPTPSSRSESTASVTSHRSGRLSPVKQIGAPKDLERPIIFCDFNSLDADSERSDVAAIRTAAQMLAEGVGTLDAGGAENEWNSDVQKPLLKLALATSRHAKVLSLHSVQSARIDPPALSNNNLTGRIIDYVVCLKPDSTISNAYRTLRPLTANTNKSWNHITNTARDLPFAIHIETKSPMKSWTDGKPQIGIWMDAWLRRCELLWNDGRAPTAVMAKDWPAMLVLISQGHEWHMLVVTKTSERVTIREQIMIGSTRNVCDALKVVAVLHWLLNWAETVWRPGFLELIAGEEG</sequence>
<dbReference type="EMBL" id="PDXF01000087">
    <property type="protein sequence ID" value="RYN89319.1"/>
    <property type="molecule type" value="Genomic_DNA"/>
</dbReference>
<feature type="domain" description="PD-(D/E)XK nuclease-like" evidence="2">
    <location>
        <begin position="273"/>
        <end position="506"/>
    </location>
</feature>
<name>A0ABY0FXM3_9PLEO</name>
<keyword evidence="4" id="KW-1185">Reference proteome</keyword>
<organism evidence="3 4">
    <name type="scientific">Alternaria tenuissima</name>
    <dbReference type="NCBI Taxonomy" id="119927"/>
    <lineage>
        <taxon>Eukaryota</taxon>
        <taxon>Fungi</taxon>
        <taxon>Dikarya</taxon>
        <taxon>Ascomycota</taxon>
        <taxon>Pezizomycotina</taxon>
        <taxon>Dothideomycetes</taxon>
        <taxon>Pleosporomycetidae</taxon>
        <taxon>Pleosporales</taxon>
        <taxon>Pleosporineae</taxon>
        <taxon>Pleosporaceae</taxon>
        <taxon>Alternaria</taxon>
        <taxon>Alternaria sect. Alternaria</taxon>
        <taxon>Alternaria alternata complex</taxon>
    </lineage>
</organism>
<comment type="caution">
    <text evidence="3">The sequence shown here is derived from an EMBL/GenBank/DDBJ whole genome shotgun (WGS) entry which is preliminary data.</text>
</comment>